<reference evidence="3 4" key="1">
    <citation type="journal article" date="2016" name="Mol. Biol. Evol.">
        <title>Comparative Genomics of Early-Diverging Mushroom-Forming Fungi Provides Insights into the Origins of Lignocellulose Decay Capabilities.</title>
        <authorList>
            <person name="Nagy L.G."/>
            <person name="Riley R."/>
            <person name="Tritt A."/>
            <person name="Adam C."/>
            <person name="Daum C."/>
            <person name="Floudas D."/>
            <person name="Sun H."/>
            <person name="Yadav J.S."/>
            <person name="Pangilinan J."/>
            <person name="Larsson K.H."/>
            <person name="Matsuura K."/>
            <person name="Barry K."/>
            <person name="Labutti K."/>
            <person name="Kuo R."/>
            <person name="Ohm R.A."/>
            <person name="Bhattacharya S.S."/>
            <person name="Shirouzu T."/>
            <person name="Yoshinaga Y."/>
            <person name="Martin F.M."/>
            <person name="Grigoriev I.V."/>
            <person name="Hibbett D.S."/>
        </authorList>
    </citation>
    <scope>NUCLEOTIDE SEQUENCE [LARGE SCALE GENOMIC DNA]</scope>
    <source>
        <strain evidence="3 4">L-15889</strain>
    </source>
</reference>
<dbReference type="Proteomes" id="UP000076727">
    <property type="component" value="Unassembled WGS sequence"/>
</dbReference>
<dbReference type="EMBL" id="KV429096">
    <property type="protein sequence ID" value="KZT66044.1"/>
    <property type="molecule type" value="Genomic_DNA"/>
</dbReference>
<protein>
    <submittedName>
        <fullName evidence="3">Uncharacterized protein</fullName>
    </submittedName>
</protein>
<name>A0A165MRX2_9APHY</name>
<organism evidence="3 4">
    <name type="scientific">Daedalea quercina L-15889</name>
    <dbReference type="NCBI Taxonomy" id="1314783"/>
    <lineage>
        <taxon>Eukaryota</taxon>
        <taxon>Fungi</taxon>
        <taxon>Dikarya</taxon>
        <taxon>Basidiomycota</taxon>
        <taxon>Agaricomycotina</taxon>
        <taxon>Agaricomycetes</taxon>
        <taxon>Polyporales</taxon>
        <taxon>Fomitopsis</taxon>
    </lineage>
</organism>
<feature type="compositionally biased region" description="Low complexity" evidence="1">
    <location>
        <begin position="91"/>
        <end position="107"/>
    </location>
</feature>
<proteinExistence type="predicted"/>
<dbReference type="OrthoDB" id="3252109at2759"/>
<feature type="compositionally biased region" description="Low complexity" evidence="1">
    <location>
        <begin position="127"/>
        <end position="155"/>
    </location>
</feature>
<keyword evidence="2" id="KW-0812">Transmembrane</keyword>
<feature type="region of interest" description="Disordered" evidence="1">
    <location>
        <begin position="1"/>
        <end position="155"/>
    </location>
</feature>
<evidence type="ECO:0000313" key="4">
    <source>
        <dbReference type="Proteomes" id="UP000076727"/>
    </source>
</evidence>
<evidence type="ECO:0000256" key="1">
    <source>
        <dbReference type="SAM" id="MobiDB-lite"/>
    </source>
</evidence>
<evidence type="ECO:0000313" key="3">
    <source>
        <dbReference type="EMBL" id="KZT66044.1"/>
    </source>
</evidence>
<keyword evidence="4" id="KW-1185">Reference proteome</keyword>
<gene>
    <name evidence="3" type="ORF">DAEQUDRAFT_488828</name>
</gene>
<dbReference type="AlphaFoldDB" id="A0A165MRX2"/>
<feature type="compositionally biased region" description="Acidic residues" evidence="1">
    <location>
        <begin position="108"/>
        <end position="124"/>
    </location>
</feature>
<keyword evidence="2" id="KW-0472">Membrane</keyword>
<accession>A0A165MRX2</accession>
<keyword evidence="2" id="KW-1133">Transmembrane helix</keyword>
<feature type="transmembrane region" description="Helical" evidence="2">
    <location>
        <begin position="275"/>
        <end position="294"/>
    </location>
</feature>
<sequence length="297" mass="31905">MPARKSPHCRTCGTPMAGHKRPNRVPVCPVQNPVPAAPEPIPRRGAPLRRRAVEPEPGPDLRLPLNGHWRNPNWVDPVPRVQVEDDRSNHSSWVSTEVDSDSSSSDDGSQDGSEENFLQDDDDDVRSISALSSSSSSSSSARSSSSSASASSAGSSLSQLVGKCVPLASVWAAPTRDIPAISHAANKAGVDFCVVRNPKSWRRRVVKRDASRAHGDGLERQNSWWLVMGQDSRAVTGLIAKTEPDAGGQEDEEQDARTSGLVGAYPIHHSYLRPTFLDVLIAGAVGGFVMFYALSVL</sequence>
<evidence type="ECO:0000256" key="2">
    <source>
        <dbReference type="SAM" id="Phobius"/>
    </source>
</evidence>